<sequence length="74" mass="8529">MARPETLLPVVEMWATDTSATPKTVTLDWARAPAETVRAARARRVRFMLFTVFVEMRKPMQYGYGLPWTGPVWD</sequence>
<gene>
    <name evidence="1" type="ORF">CTTA_0101</name>
</gene>
<dbReference type="AlphaFoldDB" id="A0A5A7M679"/>
<dbReference type="Proteomes" id="UP000323105">
    <property type="component" value="Unassembled WGS sequence"/>
</dbReference>
<protein>
    <submittedName>
        <fullName evidence="1">Uncharacterized protein</fullName>
    </submittedName>
</protein>
<reference evidence="1 2" key="1">
    <citation type="journal article" date="2019" name="Microbiol. Resour. Announc.">
        <title>Draft Genome Sequence of Comamonas testosteroni TA441, a Bacterium That Has a Cryptic Phenol Degradation Gene Cluster.</title>
        <authorList>
            <person name="Arai H."/>
            <person name="Ishii M."/>
        </authorList>
    </citation>
    <scope>NUCLEOTIDE SEQUENCE [LARGE SCALE GENOMIC DNA]</scope>
    <source>
        <strain evidence="1 2">TA441</strain>
    </source>
</reference>
<comment type="caution">
    <text evidence="1">The sequence shown here is derived from an EMBL/GenBank/DDBJ whole genome shotgun (WGS) entry which is preliminary data.</text>
</comment>
<name>A0A5A7M679_COMTE</name>
<evidence type="ECO:0000313" key="1">
    <source>
        <dbReference type="EMBL" id="GEQ73096.1"/>
    </source>
</evidence>
<proteinExistence type="predicted"/>
<organism evidence="1 2">
    <name type="scientific">Comamonas testosteroni</name>
    <name type="common">Pseudomonas testosteroni</name>
    <dbReference type="NCBI Taxonomy" id="285"/>
    <lineage>
        <taxon>Bacteria</taxon>
        <taxon>Pseudomonadati</taxon>
        <taxon>Pseudomonadota</taxon>
        <taxon>Betaproteobacteria</taxon>
        <taxon>Burkholderiales</taxon>
        <taxon>Comamonadaceae</taxon>
        <taxon>Comamonas</taxon>
    </lineage>
</organism>
<accession>A0A5A7M679</accession>
<evidence type="ECO:0000313" key="2">
    <source>
        <dbReference type="Proteomes" id="UP000323105"/>
    </source>
</evidence>
<dbReference type="EMBL" id="BKBW01000001">
    <property type="protein sequence ID" value="GEQ73096.1"/>
    <property type="molecule type" value="Genomic_DNA"/>
</dbReference>